<proteinExistence type="predicted"/>
<evidence type="ECO:0000313" key="2">
    <source>
        <dbReference type="Proteomes" id="UP000538670"/>
    </source>
</evidence>
<comment type="caution">
    <text evidence="1">The sequence shown here is derived from an EMBL/GenBank/DDBJ whole genome shotgun (WGS) entry which is preliminary data.</text>
</comment>
<dbReference type="RefSeq" id="WP_276208026.1">
    <property type="nucleotide sequence ID" value="NZ_JACIDH010000001.1"/>
</dbReference>
<keyword evidence="2" id="KW-1185">Reference proteome</keyword>
<dbReference type="EMBL" id="JACIDH010000001">
    <property type="protein sequence ID" value="MBB3877928.1"/>
    <property type="molecule type" value="Genomic_DNA"/>
</dbReference>
<organism evidence="1 2">
    <name type="scientific">Sphingomonas pseudosanguinis</name>
    <dbReference type="NCBI Taxonomy" id="413712"/>
    <lineage>
        <taxon>Bacteria</taxon>
        <taxon>Pseudomonadati</taxon>
        <taxon>Pseudomonadota</taxon>
        <taxon>Alphaproteobacteria</taxon>
        <taxon>Sphingomonadales</taxon>
        <taxon>Sphingomonadaceae</taxon>
        <taxon>Sphingomonas</taxon>
    </lineage>
</organism>
<evidence type="ECO:0000313" key="1">
    <source>
        <dbReference type="EMBL" id="MBB3877928.1"/>
    </source>
</evidence>
<reference evidence="1 2" key="1">
    <citation type="submission" date="2020-08" db="EMBL/GenBank/DDBJ databases">
        <title>Genomic Encyclopedia of Type Strains, Phase IV (KMG-IV): sequencing the most valuable type-strain genomes for metagenomic binning, comparative biology and taxonomic classification.</title>
        <authorList>
            <person name="Goeker M."/>
        </authorList>
    </citation>
    <scope>NUCLEOTIDE SEQUENCE [LARGE SCALE GENOMIC DNA]</scope>
    <source>
        <strain evidence="1 2">DSM 19512</strain>
    </source>
</reference>
<name>A0A7W6A981_9SPHN</name>
<sequence>MTTKRTNKERILTALAVALALLAIPFVLIGMAGAAKERRR</sequence>
<dbReference type="AlphaFoldDB" id="A0A7W6A981"/>
<dbReference type="Proteomes" id="UP000538670">
    <property type="component" value="Unassembled WGS sequence"/>
</dbReference>
<gene>
    <name evidence="1" type="ORF">GGR48_000331</name>
</gene>
<protein>
    <submittedName>
        <fullName evidence="1">Uncharacterized protein</fullName>
    </submittedName>
</protein>
<accession>A0A7W6A981</accession>